<dbReference type="Proteomes" id="UP000027073">
    <property type="component" value="Unassembled WGS sequence"/>
</dbReference>
<feature type="compositionally biased region" description="Basic residues" evidence="1">
    <location>
        <begin position="22"/>
        <end position="31"/>
    </location>
</feature>
<feature type="compositionally biased region" description="Basic residues" evidence="1">
    <location>
        <begin position="38"/>
        <end position="50"/>
    </location>
</feature>
<dbReference type="HOGENOM" id="CLU_101470_2_0_1"/>
<dbReference type="EMBL" id="KL198004">
    <property type="protein sequence ID" value="KDQ32636.1"/>
    <property type="molecule type" value="Genomic_DNA"/>
</dbReference>
<feature type="compositionally biased region" description="Basic and acidic residues" evidence="1">
    <location>
        <begin position="10"/>
        <end position="21"/>
    </location>
</feature>
<organism evidence="3 4">
    <name type="scientific">Pleurotus ostreatus (strain PC15)</name>
    <name type="common">Oyster mushroom</name>
    <dbReference type="NCBI Taxonomy" id="1137138"/>
    <lineage>
        <taxon>Eukaryota</taxon>
        <taxon>Fungi</taxon>
        <taxon>Dikarya</taxon>
        <taxon>Basidiomycota</taxon>
        <taxon>Agaricomycotina</taxon>
        <taxon>Agaricomycetes</taxon>
        <taxon>Agaricomycetidae</taxon>
        <taxon>Agaricales</taxon>
        <taxon>Pleurotineae</taxon>
        <taxon>Pleurotaceae</taxon>
        <taxon>Pleurotus</taxon>
    </lineage>
</organism>
<accession>A0A067P9R2</accession>
<protein>
    <submittedName>
        <fullName evidence="3">Uncharacterized protein</fullName>
    </submittedName>
</protein>
<evidence type="ECO:0000313" key="3">
    <source>
        <dbReference type="EMBL" id="KDQ32636.1"/>
    </source>
</evidence>
<evidence type="ECO:0000256" key="1">
    <source>
        <dbReference type="SAM" id="MobiDB-lite"/>
    </source>
</evidence>
<evidence type="ECO:0000313" key="2">
    <source>
        <dbReference type="EMBL" id="KDQ22195.1"/>
    </source>
</evidence>
<dbReference type="OrthoDB" id="2654423at2759"/>
<evidence type="ECO:0000313" key="4">
    <source>
        <dbReference type="Proteomes" id="UP000027073"/>
    </source>
</evidence>
<name>A0A067P9R2_PLEO1</name>
<feature type="region of interest" description="Disordered" evidence="1">
    <location>
        <begin position="1"/>
        <end position="66"/>
    </location>
</feature>
<dbReference type="VEuPathDB" id="FungiDB:PLEOSDRAFT_153684"/>
<sequence length="191" mass="21855">MPRGRPRIYKTPEDKARANREKSKRSYHKQKVAISSRRVARRYRHERVKNKPILGAAPAEAPPSAYPDPDDVPAWMALVSQVAAKTQELIKGSVRGYFQQICQCFIFSLLRNEIDDAAMEFESMKITIQRCGHALLQVVGVGDEYRAAEQVEREIDQVICCFDDIMCHLLVGKAELFDMYSSEQLMYQSLV</sequence>
<dbReference type="EMBL" id="KL198014">
    <property type="protein sequence ID" value="KDQ22195.1"/>
    <property type="molecule type" value="Genomic_DNA"/>
</dbReference>
<dbReference type="VEuPathDB" id="FungiDB:PLEOSDRAFT_1109313"/>
<reference evidence="4" key="1">
    <citation type="journal article" date="2014" name="Proc. Natl. Acad. Sci. U.S.A.">
        <title>Extensive sampling of basidiomycete genomes demonstrates inadequacy of the white-rot/brown-rot paradigm for wood decay fungi.</title>
        <authorList>
            <person name="Riley R."/>
            <person name="Salamov A.A."/>
            <person name="Brown D.W."/>
            <person name="Nagy L.G."/>
            <person name="Floudas D."/>
            <person name="Held B.W."/>
            <person name="Levasseur A."/>
            <person name="Lombard V."/>
            <person name="Morin E."/>
            <person name="Otillar R."/>
            <person name="Lindquist E.A."/>
            <person name="Sun H."/>
            <person name="LaButti K.M."/>
            <person name="Schmutz J."/>
            <person name="Jabbour D."/>
            <person name="Luo H."/>
            <person name="Baker S.E."/>
            <person name="Pisabarro A.G."/>
            <person name="Walton J.D."/>
            <person name="Blanchette R.A."/>
            <person name="Henrissat B."/>
            <person name="Martin F."/>
            <person name="Cullen D."/>
            <person name="Hibbett D.S."/>
            <person name="Grigoriev I.V."/>
        </authorList>
    </citation>
    <scope>NUCLEOTIDE SEQUENCE [LARGE SCALE GENOMIC DNA]</scope>
    <source>
        <strain evidence="4">PC15</strain>
    </source>
</reference>
<gene>
    <name evidence="2" type="ORF">PLEOSDRAFT_1109313</name>
    <name evidence="3" type="ORF">PLEOSDRAFT_153684</name>
</gene>
<reference evidence="3" key="2">
    <citation type="journal article" date="2014" name="Proc. Natl. Acad. Sci. U.S.A.">
        <title>Extensive sampling of basidiomycete genomes demonstrates inadequacy of the white rot/brown rot paradigm for wood decay fungi.</title>
        <authorList>
            <person name="Riley R."/>
            <person name="Salamov A.A."/>
            <person name="Brown D.W."/>
            <person name="Nagy L.G."/>
            <person name="Floudas D."/>
            <person name="Held B.W."/>
            <person name="Levasseur A."/>
            <person name="Lombard V."/>
            <person name="Morin E."/>
            <person name="Otillar R."/>
            <person name="Lindquist E.A."/>
            <person name="Sun H."/>
            <person name="LaButti K.M."/>
            <person name="Schmutz J."/>
            <person name="Jabbour D."/>
            <person name="Luo H."/>
            <person name="Baker S.E."/>
            <person name="Pisabarro A.G."/>
            <person name="Walton J.D."/>
            <person name="Blanchette R.A."/>
            <person name="Henrissat B."/>
            <person name="Martin F."/>
            <person name="Cullen D."/>
            <person name="Hibbett D.S."/>
            <person name="Grigoriev I.V."/>
        </authorList>
    </citation>
    <scope>NUCLEOTIDE SEQUENCE</scope>
    <source>
        <strain evidence="3">PC15</strain>
    </source>
</reference>
<proteinExistence type="predicted"/>
<dbReference type="AlphaFoldDB" id="A0A067P9R2"/>